<sequence>MKRKITIAIILAVIAAALLTLFCTRRKVYGNIDVSVQEEKTATSDFSFTADKGDRLKISLRTNVKTGTVDVTITDSKGGIVKELDRAKALETYMDVEYDDTYTVTAVYKEFTGKFKIKVSTKRF</sequence>
<protein>
    <submittedName>
        <fullName evidence="2">Uncharacterized protein</fullName>
    </submittedName>
</protein>
<evidence type="ECO:0000313" key="4">
    <source>
        <dbReference type="Proteomes" id="UP000261166"/>
    </source>
</evidence>
<dbReference type="EMBL" id="QVLU01000065">
    <property type="protein sequence ID" value="RGE58744.1"/>
    <property type="molecule type" value="Genomic_DNA"/>
</dbReference>
<dbReference type="RefSeq" id="WP_025488708.1">
    <property type="nucleotide sequence ID" value="NZ_CALBAU010000415.1"/>
</dbReference>
<accession>A0A3E3I9A9</accession>
<dbReference type="Proteomes" id="UP000261166">
    <property type="component" value="Unassembled WGS sequence"/>
</dbReference>
<organism evidence="2 3">
    <name type="scientific">Eisenbergiella massiliensis</name>
    <dbReference type="NCBI Taxonomy" id="1720294"/>
    <lineage>
        <taxon>Bacteria</taxon>
        <taxon>Bacillati</taxon>
        <taxon>Bacillota</taxon>
        <taxon>Clostridia</taxon>
        <taxon>Lachnospirales</taxon>
        <taxon>Lachnospiraceae</taxon>
        <taxon>Eisenbergiella</taxon>
    </lineage>
</organism>
<proteinExistence type="predicted"/>
<gene>
    <name evidence="1" type="ORF">DWY69_30920</name>
    <name evidence="2" type="ORF">DXC51_06885</name>
</gene>
<keyword evidence="3" id="KW-1185">Reference proteome</keyword>
<dbReference type="EMBL" id="QVLV01000003">
    <property type="protein sequence ID" value="RGE63655.1"/>
    <property type="molecule type" value="Genomic_DNA"/>
</dbReference>
<dbReference type="AlphaFoldDB" id="A0A3E3I9A9"/>
<evidence type="ECO:0000313" key="2">
    <source>
        <dbReference type="EMBL" id="RGE63655.1"/>
    </source>
</evidence>
<reference evidence="2 4" key="1">
    <citation type="submission" date="2018-08" db="EMBL/GenBank/DDBJ databases">
        <title>A genome reference for cultivated species of the human gut microbiota.</title>
        <authorList>
            <person name="Zou Y."/>
            <person name="Xue W."/>
            <person name="Luo G."/>
        </authorList>
    </citation>
    <scope>NUCLEOTIDE SEQUENCE [LARGE SCALE GENOMIC DNA]</scope>
    <source>
        <strain evidence="1 4">AF26-4BH</strain>
        <strain evidence="2">TF05-5AC</strain>
    </source>
</reference>
<dbReference type="GeneID" id="97986610"/>
<evidence type="ECO:0000313" key="1">
    <source>
        <dbReference type="EMBL" id="RGE58744.1"/>
    </source>
</evidence>
<evidence type="ECO:0000313" key="3">
    <source>
        <dbReference type="Proteomes" id="UP000260812"/>
    </source>
</evidence>
<comment type="caution">
    <text evidence="2">The sequence shown here is derived from an EMBL/GenBank/DDBJ whole genome shotgun (WGS) entry which is preliminary data.</text>
</comment>
<name>A0A3E3I9A9_9FIRM</name>
<dbReference type="Proteomes" id="UP000260812">
    <property type="component" value="Unassembled WGS sequence"/>
</dbReference>